<evidence type="ECO:0000256" key="4">
    <source>
        <dbReference type="ARBA" id="ARBA00023163"/>
    </source>
</evidence>
<dbReference type="InterPro" id="IPR036388">
    <property type="entry name" value="WH-like_DNA-bd_sf"/>
</dbReference>
<evidence type="ECO:0000256" key="1">
    <source>
        <dbReference type="ARBA" id="ARBA00010641"/>
    </source>
</evidence>
<dbReference type="Pfam" id="PF04542">
    <property type="entry name" value="Sigma70_r2"/>
    <property type="match status" value="1"/>
</dbReference>
<dbReference type="Proteomes" id="UP001176021">
    <property type="component" value="Unassembled WGS sequence"/>
</dbReference>
<dbReference type="InterPro" id="IPR007627">
    <property type="entry name" value="RNA_pol_sigma70_r2"/>
</dbReference>
<dbReference type="Pfam" id="PF08281">
    <property type="entry name" value="Sigma70_r4_2"/>
    <property type="match status" value="1"/>
</dbReference>
<comment type="caution">
    <text evidence="7">The sequence shown here is derived from an EMBL/GenBank/DDBJ whole genome shotgun (WGS) entry which is preliminary data.</text>
</comment>
<keyword evidence="3" id="KW-0731">Sigma factor</keyword>
<keyword evidence="2" id="KW-0805">Transcription regulation</keyword>
<accession>A0ABT8QUX6</accession>
<dbReference type="InterPro" id="IPR013324">
    <property type="entry name" value="RNA_pol_sigma_r3/r4-like"/>
</dbReference>
<evidence type="ECO:0000256" key="3">
    <source>
        <dbReference type="ARBA" id="ARBA00023082"/>
    </source>
</evidence>
<dbReference type="InterPro" id="IPR013325">
    <property type="entry name" value="RNA_pol_sigma_r2"/>
</dbReference>
<reference evidence="7" key="1">
    <citation type="submission" date="2022-05" db="EMBL/GenBank/DDBJ databases">
        <title>Expanded diversity of anoxic marine methylotrophy in a Black Sea sulfate reducing microorganism.</title>
        <authorList>
            <person name="Fischer P.Q."/>
            <person name="Stams A.J.M."/>
            <person name="Villanueva L."/>
            <person name="Sousa D.Z."/>
        </authorList>
    </citation>
    <scope>NUCLEOTIDE SEQUENCE</scope>
    <source>
        <strain evidence="7">P130</strain>
    </source>
</reference>
<dbReference type="CDD" id="cd06171">
    <property type="entry name" value="Sigma70_r4"/>
    <property type="match status" value="1"/>
</dbReference>
<gene>
    <name evidence="7" type="ORF">M8H41_20240</name>
</gene>
<evidence type="ECO:0000256" key="2">
    <source>
        <dbReference type="ARBA" id="ARBA00023015"/>
    </source>
</evidence>
<evidence type="ECO:0000313" key="7">
    <source>
        <dbReference type="EMBL" id="MDO0825163.1"/>
    </source>
</evidence>
<evidence type="ECO:0000313" key="8">
    <source>
        <dbReference type="Proteomes" id="UP001176021"/>
    </source>
</evidence>
<evidence type="ECO:0000259" key="5">
    <source>
        <dbReference type="Pfam" id="PF04542"/>
    </source>
</evidence>
<dbReference type="SUPFAM" id="SSF88659">
    <property type="entry name" value="Sigma3 and sigma4 domains of RNA polymerase sigma factors"/>
    <property type="match status" value="1"/>
</dbReference>
<feature type="domain" description="RNA polymerase sigma-70 region 2" evidence="5">
    <location>
        <begin position="11"/>
        <end position="77"/>
    </location>
</feature>
<evidence type="ECO:0000259" key="6">
    <source>
        <dbReference type="Pfam" id="PF08281"/>
    </source>
</evidence>
<dbReference type="Gene3D" id="1.10.10.10">
    <property type="entry name" value="Winged helix-like DNA-binding domain superfamily/Winged helix DNA-binding domain"/>
    <property type="match status" value="1"/>
</dbReference>
<name>A0ABT8QUX6_9FIRM</name>
<dbReference type="SUPFAM" id="SSF88946">
    <property type="entry name" value="Sigma2 domain of RNA polymerase sigma factors"/>
    <property type="match status" value="1"/>
</dbReference>
<dbReference type="InterPro" id="IPR013249">
    <property type="entry name" value="RNA_pol_sigma70_r4_t2"/>
</dbReference>
<keyword evidence="4" id="KW-0804">Transcription</keyword>
<dbReference type="NCBIfam" id="TIGR02937">
    <property type="entry name" value="sigma70-ECF"/>
    <property type="match status" value="1"/>
</dbReference>
<proteinExistence type="inferred from homology"/>
<feature type="domain" description="RNA polymerase sigma factor 70 region 4 type 2" evidence="6">
    <location>
        <begin position="101"/>
        <end position="150"/>
    </location>
</feature>
<sequence>MTNKQLFEAYISQHINSIYRFAYTFTTNQEDAEDVANESILKALKSINSLRNPDQIGTWLYRIVANTALSTIKKNKKIVYIDPIDMADVQDDGDDFSDISFEQMIGFLEPKYKSIVVLRFFEGMPLEDIALILDENLNTVKTRLYKALKILRIEMEGAL</sequence>
<dbReference type="Gene3D" id="1.10.1740.10">
    <property type="match status" value="1"/>
</dbReference>
<dbReference type="InterPro" id="IPR039425">
    <property type="entry name" value="RNA_pol_sigma-70-like"/>
</dbReference>
<dbReference type="EMBL" id="JAMJEV010000021">
    <property type="protein sequence ID" value="MDO0825163.1"/>
    <property type="molecule type" value="Genomic_DNA"/>
</dbReference>
<keyword evidence="8" id="KW-1185">Reference proteome</keyword>
<organism evidence="7 8">
    <name type="scientific">Desulfosporosinus nitroreducens</name>
    <dbReference type="NCBI Taxonomy" id="2018668"/>
    <lineage>
        <taxon>Bacteria</taxon>
        <taxon>Bacillati</taxon>
        <taxon>Bacillota</taxon>
        <taxon>Clostridia</taxon>
        <taxon>Eubacteriales</taxon>
        <taxon>Desulfitobacteriaceae</taxon>
        <taxon>Desulfosporosinus</taxon>
    </lineage>
</organism>
<dbReference type="PANTHER" id="PTHR43133:SF60">
    <property type="entry name" value="RNA POLYMERASE SIGMA FACTOR SIGV"/>
    <property type="match status" value="1"/>
</dbReference>
<protein>
    <submittedName>
        <fullName evidence="7">RNA polymerase sigma factor</fullName>
    </submittedName>
</protein>
<dbReference type="RefSeq" id="WP_302049829.1">
    <property type="nucleotide sequence ID" value="NZ_JAMJEV010000021.1"/>
</dbReference>
<dbReference type="InterPro" id="IPR014284">
    <property type="entry name" value="RNA_pol_sigma-70_dom"/>
</dbReference>
<dbReference type="PANTHER" id="PTHR43133">
    <property type="entry name" value="RNA POLYMERASE ECF-TYPE SIGMA FACTO"/>
    <property type="match status" value="1"/>
</dbReference>
<comment type="similarity">
    <text evidence="1">Belongs to the sigma-70 factor family. ECF subfamily.</text>
</comment>